<evidence type="ECO:0000313" key="2">
    <source>
        <dbReference type="Proteomes" id="UP000018320"/>
    </source>
</evidence>
<dbReference type="EMBL" id="AHGT01000013">
    <property type="protein sequence ID" value="ESU38454.1"/>
    <property type="molecule type" value="Genomic_DNA"/>
</dbReference>
<name>V6TIG2_GIAIN</name>
<dbReference type="Proteomes" id="UP000018320">
    <property type="component" value="Unassembled WGS sequence"/>
</dbReference>
<gene>
    <name evidence="1" type="ORF">DHA2_150813</name>
</gene>
<dbReference type="VEuPathDB" id="GiardiaDB:GL50803_0061626"/>
<dbReference type="AlphaFoldDB" id="V6TIG2"/>
<reference evidence="2" key="1">
    <citation type="submission" date="2012-02" db="EMBL/GenBank/DDBJ databases">
        <title>Genome sequencing of Giardia lamblia Genotypes A2 and B isolates (DH and GS) and comparative analysis with the genomes of Genotypes A1 and E (WB and Pig).</title>
        <authorList>
            <person name="Adam R."/>
            <person name="Dahlstrom E."/>
            <person name="Martens C."/>
            <person name="Bruno D."/>
            <person name="Barbian K."/>
            <person name="Porcella S.F."/>
            <person name="Nash T."/>
        </authorList>
    </citation>
    <scope>NUCLEOTIDE SEQUENCE</scope>
    <source>
        <strain evidence="2">DH</strain>
    </source>
</reference>
<proteinExistence type="predicted"/>
<evidence type="ECO:0000313" key="1">
    <source>
        <dbReference type="EMBL" id="ESU38454.1"/>
    </source>
</evidence>
<organism evidence="1 2">
    <name type="scientific">Giardia intestinalis</name>
    <name type="common">Giardia lamblia</name>
    <dbReference type="NCBI Taxonomy" id="5741"/>
    <lineage>
        <taxon>Eukaryota</taxon>
        <taxon>Metamonada</taxon>
        <taxon>Diplomonadida</taxon>
        <taxon>Hexamitidae</taxon>
        <taxon>Giardiinae</taxon>
        <taxon>Giardia</taxon>
    </lineage>
</organism>
<dbReference type="VEuPathDB" id="GiardiaDB:QR46_1259"/>
<dbReference type="VEuPathDB" id="GiardiaDB:DHA2_150813"/>
<protein>
    <submittedName>
        <fullName evidence="1">Uncharacterized protein</fullName>
    </submittedName>
</protein>
<comment type="caution">
    <text evidence="1">The sequence shown here is derived from an EMBL/GenBank/DDBJ whole genome shotgun (WGS) entry which is preliminary data.</text>
</comment>
<accession>V6TIG2</accession>
<dbReference type="VEuPathDB" id="GiardiaDB:GL50581_212"/>
<sequence>MILPAPVLPLSLQSLREVGSDFKNLPYMNAEETPIDLNNISGYQFHNYLHTRCDAFTGNINALDAEAAPIFPQEPLTDPDVLNRQPDDMQNPQFYRREFDAYDVEGTSMIDLSKRYQSSAILNEYDLAARRRANDEMRTNPAYKSLEYGSIEYYKVYDDLVSQEKKSLRSKYGPPTCSFDGLTKLPLISMYSETLYDPTSLRKYRRNSLACSPGYFRDTEQMKRVKRNVRRASVAYGMKGSTLRTRNVMHSHLAPISEEQSGVKPDDLDGYSLECIADENVEDASGAEMPLKTPKS</sequence>
<reference evidence="1 2" key="2">
    <citation type="journal article" date="2013" name="Genome Biol. Evol.">
        <title>Genome sequencing of Giardia lamblia genotypes A2 and B isolates (DH and GS) and comparative analysis with the genomes of genotypes A1 and E (WB and Pig).</title>
        <authorList>
            <person name="Adam R.D."/>
            <person name="Dahlstrom E.W."/>
            <person name="Martens C.A."/>
            <person name="Bruno D.P."/>
            <person name="Barbian K.D."/>
            <person name="Ricklefs S.M."/>
            <person name="Hernandez M.M."/>
            <person name="Narla N.P."/>
            <person name="Patel R.B."/>
            <person name="Porcella S.F."/>
            <person name="Nash T.E."/>
        </authorList>
    </citation>
    <scope>NUCLEOTIDE SEQUENCE [LARGE SCALE GENOMIC DNA]</scope>
    <source>
        <strain evidence="1 2">DH</strain>
    </source>
</reference>